<dbReference type="STRING" id="1121877.FEAC_14860"/>
<dbReference type="Proteomes" id="UP000032336">
    <property type="component" value="Unassembled WGS sequence"/>
</dbReference>
<dbReference type="AlphaFoldDB" id="A0A0D8FUR4"/>
<evidence type="ECO:0000313" key="2">
    <source>
        <dbReference type="Proteomes" id="UP000032336"/>
    </source>
</evidence>
<organism evidence="1 2">
    <name type="scientific">Ferrimicrobium acidiphilum DSM 19497</name>
    <dbReference type="NCBI Taxonomy" id="1121877"/>
    <lineage>
        <taxon>Bacteria</taxon>
        <taxon>Bacillati</taxon>
        <taxon>Actinomycetota</taxon>
        <taxon>Acidimicrobiia</taxon>
        <taxon>Acidimicrobiales</taxon>
        <taxon>Acidimicrobiaceae</taxon>
        <taxon>Ferrimicrobium</taxon>
    </lineage>
</organism>
<keyword evidence="2" id="KW-1185">Reference proteome</keyword>
<accession>A0A0D8FUR4</accession>
<proteinExistence type="predicted"/>
<dbReference type="EMBL" id="JXUW01000012">
    <property type="protein sequence ID" value="KJE76699.1"/>
    <property type="molecule type" value="Genomic_DNA"/>
</dbReference>
<protein>
    <submittedName>
        <fullName evidence="1">Uncharacterized protein</fullName>
    </submittedName>
</protein>
<name>A0A0D8FUR4_9ACTN</name>
<reference evidence="1 2" key="1">
    <citation type="submission" date="2015-01" db="EMBL/GenBank/DDBJ databases">
        <title>Draft genome of the acidophilic iron oxidizer Ferrimicrobium acidiphilum strain T23.</title>
        <authorList>
            <person name="Poehlein A."/>
            <person name="Eisen S."/>
            <person name="Schloemann M."/>
            <person name="Johnson B.D."/>
            <person name="Daniel R."/>
            <person name="Muehling M."/>
        </authorList>
    </citation>
    <scope>NUCLEOTIDE SEQUENCE [LARGE SCALE GENOMIC DNA]</scope>
    <source>
        <strain evidence="1 2">T23</strain>
    </source>
</reference>
<evidence type="ECO:0000313" key="1">
    <source>
        <dbReference type="EMBL" id="KJE76699.1"/>
    </source>
</evidence>
<gene>
    <name evidence="1" type="ORF">FEAC_14860</name>
</gene>
<sequence length="78" mass="8069">MKQELASAPTPQQGDIVLFKGNTQSYGVVALVGSRTLGPSRIEVVGANNVTIVTMNTPIKVGAHVGLSTISYIGNPFG</sequence>
<comment type="caution">
    <text evidence="1">The sequence shown here is derived from an EMBL/GenBank/DDBJ whole genome shotgun (WGS) entry which is preliminary data.</text>
</comment>